<gene>
    <name evidence="1" type="ORF">GCM10014713_54510</name>
</gene>
<dbReference type="EMBL" id="BMQQ01000026">
    <property type="protein sequence ID" value="GGT53726.1"/>
    <property type="molecule type" value="Genomic_DNA"/>
</dbReference>
<dbReference type="AlphaFoldDB" id="A0A918HCE1"/>
<sequence length="92" mass="9997">MAIAMLVDNPHGSQEIYDKVREQLGMQEKPAGGIFHAAGPSPTGGWRVIEIWESEDDAKRFIAERLAPALQAAGASGPPPTPQFWPIHSYMA</sequence>
<dbReference type="RefSeq" id="WP_019888099.1">
    <property type="nucleotide sequence ID" value="NZ_BMQQ01000026.1"/>
</dbReference>
<reference evidence="1" key="2">
    <citation type="submission" date="2020-09" db="EMBL/GenBank/DDBJ databases">
        <authorList>
            <person name="Sun Q."/>
            <person name="Ohkuma M."/>
        </authorList>
    </citation>
    <scope>NUCLEOTIDE SEQUENCE</scope>
    <source>
        <strain evidence="1">JCM 3172</strain>
    </source>
</reference>
<dbReference type="Proteomes" id="UP000619486">
    <property type="component" value="Unassembled WGS sequence"/>
</dbReference>
<evidence type="ECO:0008006" key="3">
    <source>
        <dbReference type="Google" id="ProtNLM"/>
    </source>
</evidence>
<organism evidence="1 2">
    <name type="scientific">Streptomyces purpureus</name>
    <dbReference type="NCBI Taxonomy" id="1951"/>
    <lineage>
        <taxon>Bacteria</taxon>
        <taxon>Bacillati</taxon>
        <taxon>Actinomycetota</taxon>
        <taxon>Actinomycetes</taxon>
        <taxon>Kitasatosporales</taxon>
        <taxon>Streptomycetaceae</taxon>
        <taxon>Streptomyces</taxon>
    </lineage>
</organism>
<keyword evidence="2" id="KW-1185">Reference proteome</keyword>
<evidence type="ECO:0000313" key="1">
    <source>
        <dbReference type="EMBL" id="GGT53726.1"/>
    </source>
</evidence>
<evidence type="ECO:0000313" key="2">
    <source>
        <dbReference type="Proteomes" id="UP000619486"/>
    </source>
</evidence>
<accession>A0A918HCE1</accession>
<name>A0A918HCE1_9ACTN</name>
<proteinExistence type="predicted"/>
<protein>
    <recommendedName>
        <fullName evidence="3">ABM domain-containing protein</fullName>
    </recommendedName>
</protein>
<reference evidence="1" key="1">
    <citation type="journal article" date="2014" name="Int. J. Syst. Evol. Microbiol.">
        <title>Complete genome sequence of Corynebacterium casei LMG S-19264T (=DSM 44701T), isolated from a smear-ripened cheese.</title>
        <authorList>
            <consortium name="US DOE Joint Genome Institute (JGI-PGF)"/>
            <person name="Walter F."/>
            <person name="Albersmeier A."/>
            <person name="Kalinowski J."/>
            <person name="Ruckert C."/>
        </authorList>
    </citation>
    <scope>NUCLEOTIDE SEQUENCE</scope>
    <source>
        <strain evidence="1">JCM 3172</strain>
    </source>
</reference>
<comment type="caution">
    <text evidence="1">The sequence shown here is derived from an EMBL/GenBank/DDBJ whole genome shotgun (WGS) entry which is preliminary data.</text>
</comment>